<proteinExistence type="predicted"/>
<evidence type="ECO:0000313" key="1">
    <source>
        <dbReference type="EMBL" id="OBI50678.1"/>
    </source>
</evidence>
<dbReference type="EMBL" id="LZKJ01000049">
    <property type="protein sequence ID" value="OBI50678.1"/>
    <property type="molecule type" value="Genomic_DNA"/>
</dbReference>
<evidence type="ECO:0000313" key="2">
    <source>
        <dbReference type="Proteomes" id="UP000093592"/>
    </source>
</evidence>
<comment type="caution">
    <text evidence="1">The sequence shown here is derived from an EMBL/GenBank/DDBJ whole genome shotgun (WGS) entry which is preliminary data.</text>
</comment>
<reference evidence="2" key="1">
    <citation type="submission" date="2016-06" db="EMBL/GenBank/DDBJ databases">
        <authorList>
            <person name="Sutton G."/>
            <person name="Brinkac L."/>
            <person name="Sanka R."/>
            <person name="Adams M."/>
            <person name="Lau E."/>
            <person name="Sam S."/>
            <person name="Sreng N."/>
            <person name="Him V."/>
            <person name="Kerleguer A."/>
            <person name="Cheng S."/>
        </authorList>
    </citation>
    <scope>NUCLEOTIDE SEQUENCE [LARGE SCALE GENOMIC DNA]</scope>
    <source>
        <strain evidence="2">E861</strain>
    </source>
</reference>
<sequence>MRQFAANVEPGYRPTSERFLAGKGPFAWDAIRSVVSGYLSDGNFQIESVGQTPEEGVDFAYIVWERANSLQRMFNNNRILAVALQNPIRPAPTDEQVHVCAYFELTATS</sequence>
<accession>A0A1A2ZLW9</accession>
<gene>
    <name evidence="1" type="ORF">A5707_14790</name>
</gene>
<dbReference type="AlphaFoldDB" id="A0A1A2ZLW9"/>
<protein>
    <submittedName>
        <fullName evidence="1">Uncharacterized protein</fullName>
    </submittedName>
</protein>
<organism evidence="1 2">
    <name type="scientific">Mycobacterium kyorinense</name>
    <dbReference type="NCBI Taxonomy" id="487514"/>
    <lineage>
        <taxon>Bacteria</taxon>
        <taxon>Bacillati</taxon>
        <taxon>Actinomycetota</taxon>
        <taxon>Actinomycetes</taxon>
        <taxon>Mycobacteriales</taxon>
        <taxon>Mycobacteriaceae</taxon>
        <taxon>Mycobacterium</taxon>
    </lineage>
</organism>
<name>A0A1A2ZLW9_9MYCO</name>
<dbReference type="Proteomes" id="UP000093592">
    <property type="component" value="Unassembled WGS sequence"/>
</dbReference>